<evidence type="ECO:0000256" key="9">
    <source>
        <dbReference type="ARBA" id="ARBA00022989"/>
    </source>
</evidence>
<keyword evidence="10 14" id="KW-0560">Oxidoreductase</keyword>
<comment type="catalytic activity">
    <reaction evidence="13 14 15">
        <text>protoporphyrinogen IX + 3 A = protoporphyrin IX + 3 AH2</text>
        <dbReference type="Rhea" id="RHEA:62000"/>
        <dbReference type="ChEBI" id="CHEBI:13193"/>
        <dbReference type="ChEBI" id="CHEBI:17499"/>
        <dbReference type="ChEBI" id="CHEBI:57306"/>
        <dbReference type="ChEBI" id="CHEBI:57307"/>
    </reaction>
</comment>
<dbReference type="GO" id="GO:0070818">
    <property type="term" value="F:protoporphyrinogen oxidase activity"/>
    <property type="evidence" value="ECO:0007669"/>
    <property type="project" value="UniProtKB-UniRule"/>
</dbReference>
<evidence type="ECO:0000256" key="14">
    <source>
        <dbReference type="HAMAP-Rule" id="MF_02239"/>
    </source>
</evidence>
<evidence type="ECO:0000256" key="6">
    <source>
        <dbReference type="ARBA" id="ARBA00022617"/>
    </source>
</evidence>
<evidence type="ECO:0000256" key="5">
    <source>
        <dbReference type="ARBA" id="ARBA00022475"/>
    </source>
</evidence>
<comment type="cofactor">
    <cofactor evidence="14 15">
        <name>heme b</name>
        <dbReference type="ChEBI" id="CHEBI:60344"/>
    </cofactor>
    <text evidence="14 15">Binds 1 heme b (iron(II)-protoporphyrin IX) group per subunit.</text>
</comment>
<dbReference type="Proteomes" id="UP000477070">
    <property type="component" value="Unassembled WGS sequence"/>
</dbReference>
<evidence type="ECO:0000256" key="15">
    <source>
        <dbReference type="PIRNR" id="PIRNR004638"/>
    </source>
</evidence>
<keyword evidence="9 14" id="KW-1133">Transmembrane helix</keyword>
<reference evidence="17" key="3">
    <citation type="submission" date="2018-04" db="EMBL/GenBank/DDBJ databases">
        <authorList>
            <person name="Sheh A."/>
            <person name="Shen Z."/>
            <person name="Mannion A.J."/>
            <person name="Fox J.G."/>
        </authorList>
    </citation>
    <scope>NUCLEOTIDE SEQUENCE</scope>
    <source>
        <strain evidence="17">MIT 97-6194</strain>
    </source>
</reference>
<evidence type="ECO:0000256" key="11">
    <source>
        <dbReference type="ARBA" id="ARBA00023004"/>
    </source>
</evidence>
<organism evidence="17 18">
    <name type="scientific">Helicobacter saguini</name>
    <dbReference type="NCBI Taxonomy" id="1548018"/>
    <lineage>
        <taxon>Bacteria</taxon>
        <taxon>Pseudomonadati</taxon>
        <taxon>Campylobacterota</taxon>
        <taxon>Epsilonproteobacteria</taxon>
        <taxon>Campylobacterales</taxon>
        <taxon>Helicobacteraceae</taxon>
        <taxon>Helicobacter</taxon>
    </lineage>
</organism>
<dbReference type="EMBL" id="JRMP02000012">
    <property type="protein sequence ID" value="TLD93765.1"/>
    <property type="molecule type" value="Genomic_DNA"/>
</dbReference>
<reference evidence="17 18" key="2">
    <citation type="journal article" date="2016" name="Infect. Immun.">
        <title>Helicobacter saguini, a Novel Helicobacter Isolated from Cotton-Top Tamarins with Ulcerative Colitis, Has Proinflammatory Properties and Induces Typhlocolitis and Dysplasia in Gnotobiotic IL-10-/- Mice.</title>
        <authorList>
            <person name="Shen Z."/>
            <person name="Mannion A."/>
            <person name="Whary M.T."/>
            <person name="Muthupalani S."/>
            <person name="Sheh A."/>
            <person name="Feng Y."/>
            <person name="Gong G."/>
            <person name="Vandamme P."/>
            <person name="Holcombe H.R."/>
            <person name="Paster B.J."/>
            <person name="Fox J.G."/>
        </authorList>
    </citation>
    <scope>NUCLEOTIDE SEQUENCE [LARGE SCALE GENOMIC DNA]</scope>
    <source>
        <strain evidence="17 18">MIT 97-6194</strain>
    </source>
</reference>
<protein>
    <recommendedName>
        <fullName evidence="4 14">Protoporphyrinogen IX oxidase</fullName>
        <shortName evidence="14">PPO</shortName>
        <ecNumber evidence="14 15">1.3.99.-</ecNumber>
    </recommendedName>
</protein>
<keyword evidence="18" id="KW-1185">Reference proteome</keyword>
<dbReference type="PIRSF" id="PIRSF004638">
    <property type="entry name" value="UCP004638"/>
    <property type="match status" value="1"/>
</dbReference>
<dbReference type="OrthoDB" id="9800824at2"/>
<evidence type="ECO:0000256" key="8">
    <source>
        <dbReference type="ARBA" id="ARBA00022723"/>
    </source>
</evidence>
<dbReference type="RefSeq" id="WP_034572717.1">
    <property type="nucleotide sequence ID" value="NZ_JRMP02000012.1"/>
</dbReference>
<reference evidence="16 19" key="4">
    <citation type="submission" date="2019-12" db="EMBL/GenBank/DDBJ databases">
        <title>Multi-Generational Helicobacter saguini Isolates.</title>
        <authorList>
            <person name="Mannion A."/>
            <person name="Shen Z."/>
            <person name="Fox J.G."/>
        </authorList>
    </citation>
    <scope>NUCLEOTIDE SEQUENCE [LARGE SCALE GENOMIC DNA]</scope>
    <source>
        <strain evidence="16">16-048</strain>
        <strain evidence="19">16-048 (F4)</strain>
    </source>
</reference>
<dbReference type="Pfam" id="PF03653">
    <property type="entry name" value="UPF0093"/>
    <property type="match status" value="1"/>
</dbReference>
<dbReference type="EC" id="1.3.99.-" evidence="14 15"/>
<keyword evidence="11 14" id="KW-0408">Iron</keyword>
<evidence type="ECO:0000256" key="1">
    <source>
        <dbReference type="ARBA" id="ARBA00004651"/>
    </source>
</evidence>
<evidence type="ECO:0000256" key="13">
    <source>
        <dbReference type="ARBA" id="ARBA00048390"/>
    </source>
</evidence>
<dbReference type="STRING" id="1548018.LS64_09890"/>
<feature type="binding site" description="axial binding residue" evidence="14">
    <location>
        <position position="12"/>
    </location>
    <ligand>
        <name>heme</name>
        <dbReference type="ChEBI" id="CHEBI:30413"/>
    </ligand>
    <ligandPart>
        <name>Fe</name>
        <dbReference type="ChEBI" id="CHEBI:18248"/>
    </ligandPart>
</feature>
<feature type="transmembrane region" description="Helical" evidence="14">
    <location>
        <begin position="86"/>
        <end position="107"/>
    </location>
</feature>
<dbReference type="HAMAP" id="MF_02239">
    <property type="entry name" value="HemJ"/>
    <property type="match status" value="1"/>
</dbReference>
<comment type="caution">
    <text evidence="17">The sequence shown here is derived from an EMBL/GenBank/DDBJ whole genome shotgun (WGS) entry which is preliminary data.</text>
</comment>
<evidence type="ECO:0000313" key="16">
    <source>
        <dbReference type="EMBL" id="MWV70108.1"/>
    </source>
</evidence>
<evidence type="ECO:0000256" key="2">
    <source>
        <dbReference type="ARBA" id="ARBA00005073"/>
    </source>
</evidence>
<dbReference type="UniPathway" id="UPA00251">
    <property type="reaction ID" value="UER00324"/>
</dbReference>
<name>A0A347VQL3_9HELI</name>
<comment type="subcellular location">
    <subcellularLocation>
        <location evidence="1 14">Cell membrane</location>
        <topology evidence="1 14">Multi-pass membrane protein</topology>
    </subcellularLocation>
</comment>
<keyword evidence="12 14" id="KW-0472">Membrane</keyword>
<comment type="subunit">
    <text evidence="14">Homodimer.</text>
</comment>
<dbReference type="PANTHER" id="PTHR40255">
    <property type="entry name" value="UPF0093 MEMBRANE PROTEIN SLR1790"/>
    <property type="match status" value="1"/>
</dbReference>
<evidence type="ECO:0000313" key="17">
    <source>
        <dbReference type="EMBL" id="TLD93765.1"/>
    </source>
</evidence>
<keyword evidence="6 14" id="KW-0349">Heme</keyword>
<dbReference type="AlphaFoldDB" id="A0A347VQL3"/>
<feature type="transmembrane region" description="Helical" evidence="14">
    <location>
        <begin position="53"/>
        <end position="74"/>
    </location>
</feature>
<dbReference type="EMBL" id="QBIU01000002">
    <property type="protein sequence ID" value="MWV70108.1"/>
    <property type="molecule type" value="Genomic_DNA"/>
</dbReference>
<evidence type="ECO:0000256" key="7">
    <source>
        <dbReference type="ARBA" id="ARBA00022692"/>
    </source>
</evidence>
<feature type="transmembrane region" description="Helical" evidence="14">
    <location>
        <begin position="119"/>
        <end position="140"/>
    </location>
</feature>
<evidence type="ECO:0000313" key="18">
    <source>
        <dbReference type="Proteomes" id="UP000029714"/>
    </source>
</evidence>
<evidence type="ECO:0000256" key="10">
    <source>
        <dbReference type="ARBA" id="ARBA00023002"/>
    </source>
</evidence>
<dbReference type="InterPro" id="IPR005265">
    <property type="entry name" value="HemJ-like"/>
</dbReference>
<keyword evidence="7 14" id="KW-0812">Transmembrane</keyword>
<feature type="binding site" description="axial binding residue" evidence="14">
    <location>
        <position position="89"/>
    </location>
    <ligand>
        <name>heme</name>
        <dbReference type="ChEBI" id="CHEBI:30413"/>
    </ligand>
    <ligandPart>
        <name>Fe</name>
        <dbReference type="ChEBI" id="CHEBI:18248"/>
    </ligandPart>
</feature>
<evidence type="ECO:0000256" key="12">
    <source>
        <dbReference type="ARBA" id="ARBA00023136"/>
    </source>
</evidence>
<dbReference type="GO" id="GO:0006782">
    <property type="term" value="P:protoporphyrinogen IX biosynthetic process"/>
    <property type="evidence" value="ECO:0007669"/>
    <property type="project" value="UniProtKB-UniRule"/>
</dbReference>
<dbReference type="GO" id="GO:0046872">
    <property type="term" value="F:metal ion binding"/>
    <property type="evidence" value="ECO:0007669"/>
    <property type="project" value="UniProtKB-UniRule"/>
</dbReference>
<evidence type="ECO:0000313" key="19">
    <source>
        <dbReference type="Proteomes" id="UP000477070"/>
    </source>
</evidence>
<dbReference type="Proteomes" id="UP000029714">
    <property type="component" value="Unassembled WGS sequence"/>
</dbReference>
<feature type="transmembrane region" description="Helical" evidence="14">
    <location>
        <begin position="12"/>
        <end position="32"/>
    </location>
</feature>
<evidence type="ECO:0000256" key="3">
    <source>
        <dbReference type="ARBA" id="ARBA00006501"/>
    </source>
</evidence>
<dbReference type="NCBIfam" id="TIGR00701">
    <property type="entry name" value="protoporphyrinogen oxidase HemJ"/>
    <property type="match status" value="1"/>
</dbReference>
<sequence>MAEFYTAFKAFHIISIITWMAALFYLPRLFVYHAQQYENADFTRVAAVQEKKLYYYIGYPAMICSLLSGVLLIASNPYIFKSGGWLHAKLLFVGFLFIFHFACGFYRKRLLLSCYKSEKFFRIFNEIPTLLMIAIVIFAVCKPF</sequence>
<comment type="pathway">
    <text evidence="2 14 15">Porphyrin-containing compound metabolism; protoporphyrin-IX biosynthesis; protoporphyrin-IX from protoporphyrinogen-IX: step 1/1.</text>
</comment>
<dbReference type="PANTHER" id="PTHR40255:SF1">
    <property type="entry name" value="PROTOPORPHYRINOGEN IX OXIDASE"/>
    <property type="match status" value="1"/>
</dbReference>
<comment type="function">
    <text evidence="14 15">Catalyzes the oxidation of protoporphyrinogen IX to protoporphyrin IX.</text>
</comment>
<keyword evidence="5 14" id="KW-1003">Cell membrane</keyword>
<keyword evidence="8 14" id="KW-0479">Metal-binding</keyword>
<dbReference type="GO" id="GO:0005886">
    <property type="term" value="C:plasma membrane"/>
    <property type="evidence" value="ECO:0007669"/>
    <property type="project" value="UniProtKB-SubCell"/>
</dbReference>
<reference evidence="17 18" key="1">
    <citation type="journal article" date="2014" name="Genome Announc.">
        <title>Draft genome sequences of eight enterohepatic helicobacter species isolated from both laboratory and wild rodents.</title>
        <authorList>
            <person name="Sheh A."/>
            <person name="Shen Z."/>
            <person name="Fox J.G."/>
        </authorList>
    </citation>
    <scope>NUCLEOTIDE SEQUENCE [LARGE SCALE GENOMIC DNA]</scope>
    <source>
        <strain evidence="17 18">MIT 97-6194</strain>
    </source>
</reference>
<gene>
    <name evidence="17" type="primary">hemJ</name>
    <name evidence="16" type="ORF">DCO61_08900</name>
    <name evidence="17" type="ORF">LS64_008200</name>
</gene>
<accession>A0A347VQL3</accession>
<proteinExistence type="inferred from homology"/>
<comment type="similarity">
    <text evidence="3 14 15">Belongs to the HemJ family.</text>
</comment>
<evidence type="ECO:0000256" key="4">
    <source>
        <dbReference type="ARBA" id="ARBA00017504"/>
    </source>
</evidence>